<dbReference type="GO" id="GO:0006886">
    <property type="term" value="P:intracellular protein transport"/>
    <property type="evidence" value="ECO:0007669"/>
    <property type="project" value="TreeGrafter"/>
</dbReference>
<feature type="region of interest" description="Disordered" evidence="1">
    <location>
        <begin position="529"/>
        <end position="559"/>
    </location>
</feature>
<protein>
    <recommendedName>
        <fullName evidence="2">TUG ubiquitin-like domain-containing protein</fullName>
    </recommendedName>
</protein>
<dbReference type="Proteomes" id="UP000663833">
    <property type="component" value="Unassembled WGS sequence"/>
</dbReference>
<dbReference type="GO" id="GO:0005737">
    <property type="term" value="C:cytoplasm"/>
    <property type="evidence" value="ECO:0007669"/>
    <property type="project" value="TreeGrafter"/>
</dbReference>
<name>A0A818AU21_9BILA</name>
<dbReference type="InterPro" id="IPR021569">
    <property type="entry name" value="TUG-UBL1"/>
</dbReference>
<evidence type="ECO:0000313" key="10">
    <source>
        <dbReference type="Proteomes" id="UP000663873"/>
    </source>
</evidence>
<sequence length="571" mass="65164">MAKSTISILCPSGHRRKAQMMPNSSLLEVLEDVCEQENLDSSDWGLIHQRTKCNLTNPWRLQSIPTNATLEMYKLENRRATNDINVQLELPDNSRYPGWFEPTVTLQEMLDLYRIQPDSMVAAMDISMSGNRNSCPVCSYVTEEIIGEYALSNTTLRDIGLTNGTAVIRYNLRPVSDAELQKINARIDEKIVRRRQQQYEQEKKAKQPQPQPQATTKSEPIRSSPPSISTTSRSLTNSAVPSSNNEEYSIFRDPPVKITPPTTARSLQQSKTLAEELGLNVSLDLESEVKQRAKAQDDFRNFKFPAATKGKELYRNEFDDDYRHAQDVRPCDRRPIAYDITKNPATRENRNKKSEDLPDNFFETTADDLRSVLNGLQKQSLHDTPLETSSMRERAQSSRSITYEQIAIRFVVNKRYILQGLFRPEEPVSRLIDFAQATLICPQIGQTDFYLYTTPPRVVLSDWRRPLSTYDLAPAAFVHLGHKIVSPLHIEVASNIPIRTIDEANKLAAQYVFSRTRPSNDRERVRSALYNERPTTAASLTSRPTPRNPTNSNIDDKALRDKFRKFLPGKK</sequence>
<reference evidence="4" key="1">
    <citation type="submission" date="2021-02" db="EMBL/GenBank/DDBJ databases">
        <authorList>
            <person name="Nowell W R."/>
        </authorList>
    </citation>
    <scope>NUCLEOTIDE SEQUENCE</scope>
</reference>
<comment type="caution">
    <text evidence="4">The sequence shown here is derived from an EMBL/GenBank/DDBJ whole genome shotgun (WGS) entry which is preliminary data.</text>
</comment>
<dbReference type="OrthoDB" id="440781at2759"/>
<dbReference type="GO" id="GO:0005634">
    <property type="term" value="C:nucleus"/>
    <property type="evidence" value="ECO:0007669"/>
    <property type="project" value="TreeGrafter"/>
</dbReference>
<dbReference type="EMBL" id="CAJOBQ010000176">
    <property type="protein sequence ID" value="CAF4283583.1"/>
    <property type="molecule type" value="Genomic_DNA"/>
</dbReference>
<dbReference type="PANTHER" id="PTHR46467">
    <property type="entry name" value="TETHER CONTAINING UBX DOMAIN FOR GLUT4"/>
    <property type="match status" value="1"/>
</dbReference>
<dbReference type="InterPro" id="IPR029071">
    <property type="entry name" value="Ubiquitin-like_domsf"/>
</dbReference>
<dbReference type="Pfam" id="PF11470">
    <property type="entry name" value="TUG-UBL1"/>
    <property type="match status" value="1"/>
</dbReference>
<evidence type="ECO:0000313" key="9">
    <source>
        <dbReference type="Proteomes" id="UP000663833"/>
    </source>
</evidence>
<accession>A0A818AU21</accession>
<dbReference type="Proteomes" id="UP000663825">
    <property type="component" value="Unassembled WGS sequence"/>
</dbReference>
<evidence type="ECO:0000259" key="2">
    <source>
        <dbReference type="Pfam" id="PF11470"/>
    </source>
</evidence>
<feature type="compositionally biased region" description="Polar residues" evidence="1">
    <location>
        <begin position="533"/>
        <end position="553"/>
    </location>
</feature>
<dbReference type="EMBL" id="CAJOBP010000774">
    <property type="protein sequence ID" value="CAF4219060.1"/>
    <property type="molecule type" value="Genomic_DNA"/>
</dbReference>
<proteinExistence type="predicted"/>
<dbReference type="Proteomes" id="UP000663873">
    <property type="component" value="Unassembled WGS sequence"/>
</dbReference>
<dbReference type="CDD" id="cd16105">
    <property type="entry name" value="Ubl_ASPSCR1_like"/>
    <property type="match status" value="1"/>
</dbReference>
<evidence type="ECO:0000313" key="6">
    <source>
        <dbReference type="EMBL" id="CAF4133279.1"/>
    </source>
</evidence>
<feature type="region of interest" description="Disordered" evidence="1">
    <location>
        <begin position="194"/>
        <end position="269"/>
    </location>
</feature>
<dbReference type="Proteomes" id="UP000663869">
    <property type="component" value="Unassembled WGS sequence"/>
</dbReference>
<keyword evidence="10" id="KW-1185">Reference proteome</keyword>
<organism evidence="4 9">
    <name type="scientific">Rotaria socialis</name>
    <dbReference type="NCBI Taxonomy" id="392032"/>
    <lineage>
        <taxon>Eukaryota</taxon>
        <taxon>Metazoa</taxon>
        <taxon>Spiralia</taxon>
        <taxon>Gnathifera</taxon>
        <taxon>Rotifera</taxon>
        <taxon>Eurotatoria</taxon>
        <taxon>Bdelloidea</taxon>
        <taxon>Philodinida</taxon>
        <taxon>Philodinidae</taxon>
        <taxon>Rotaria</taxon>
    </lineage>
</organism>
<feature type="compositionally biased region" description="Low complexity" evidence="1">
    <location>
        <begin position="221"/>
        <end position="234"/>
    </location>
</feature>
<gene>
    <name evidence="5" type="ORF">FME351_LOCUS31147</name>
    <name evidence="6" type="ORF">HFQ381_LOCUS3229</name>
    <name evidence="4" type="ORF">LUA448_LOCUS18551</name>
    <name evidence="3" type="ORF">TIS948_LOCUS19260</name>
    <name evidence="8" type="ORF">TSG867_LOCUS5150</name>
    <name evidence="7" type="ORF">UJA718_LOCUS7618</name>
</gene>
<feature type="compositionally biased region" description="Polar residues" evidence="1">
    <location>
        <begin position="260"/>
        <end position="269"/>
    </location>
</feature>
<dbReference type="GO" id="GO:0042593">
    <property type="term" value="P:glucose homeostasis"/>
    <property type="evidence" value="ECO:0007669"/>
    <property type="project" value="TreeGrafter"/>
</dbReference>
<dbReference type="EMBL" id="CAJOBO010000115">
    <property type="protein sequence ID" value="CAF4133279.1"/>
    <property type="molecule type" value="Genomic_DNA"/>
</dbReference>
<dbReference type="EMBL" id="CAJNYD010002327">
    <property type="protein sequence ID" value="CAF3411489.1"/>
    <property type="molecule type" value="Genomic_DNA"/>
</dbReference>
<evidence type="ECO:0000313" key="8">
    <source>
        <dbReference type="EMBL" id="CAF4283583.1"/>
    </source>
</evidence>
<dbReference type="SUPFAM" id="SSF54236">
    <property type="entry name" value="Ubiquitin-like"/>
    <property type="match status" value="2"/>
</dbReference>
<evidence type="ECO:0000313" key="4">
    <source>
        <dbReference type="EMBL" id="CAF3411489.1"/>
    </source>
</evidence>
<evidence type="ECO:0000313" key="7">
    <source>
        <dbReference type="EMBL" id="CAF4219060.1"/>
    </source>
</evidence>
<dbReference type="Proteomes" id="UP000663851">
    <property type="component" value="Unassembled WGS sequence"/>
</dbReference>
<dbReference type="Proteomes" id="UP000663862">
    <property type="component" value="Unassembled WGS sequence"/>
</dbReference>
<evidence type="ECO:0000313" key="5">
    <source>
        <dbReference type="EMBL" id="CAF3756517.1"/>
    </source>
</evidence>
<dbReference type="AlphaFoldDB" id="A0A818AU21"/>
<feature type="compositionally biased region" description="Polar residues" evidence="1">
    <location>
        <begin position="235"/>
        <end position="247"/>
    </location>
</feature>
<dbReference type="Gene3D" id="3.10.20.90">
    <property type="entry name" value="Phosphatidylinositol 3-kinase Catalytic Subunit, Chain A, domain 1"/>
    <property type="match status" value="1"/>
</dbReference>
<dbReference type="GO" id="GO:0012506">
    <property type="term" value="C:vesicle membrane"/>
    <property type="evidence" value="ECO:0007669"/>
    <property type="project" value="TreeGrafter"/>
</dbReference>
<evidence type="ECO:0000313" key="3">
    <source>
        <dbReference type="EMBL" id="CAF3310745.1"/>
    </source>
</evidence>
<feature type="domain" description="TUG ubiquitin-like" evidence="2">
    <location>
        <begin position="10"/>
        <end position="72"/>
    </location>
</feature>
<dbReference type="PANTHER" id="PTHR46467:SF1">
    <property type="entry name" value="TETHER CONTAINING UBX DOMAIN FOR GLUT4"/>
    <property type="match status" value="1"/>
</dbReference>
<evidence type="ECO:0000256" key="1">
    <source>
        <dbReference type="SAM" id="MobiDB-lite"/>
    </source>
</evidence>
<dbReference type="EMBL" id="CAJNXB010003355">
    <property type="protein sequence ID" value="CAF3310745.1"/>
    <property type="molecule type" value="Genomic_DNA"/>
</dbReference>
<dbReference type="EMBL" id="CAJNYU010004461">
    <property type="protein sequence ID" value="CAF3756517.1"/>
    <property type="molecule type" value="Genomic_DNA"/>
</dbReference>